<dbReference type="SUPFAM" id="SSF52096">
    <property type="entry name" value="ClpP/crotonase"/>
    <property type="match status" value="1"/>
</dbReference>
<evidence type="ECO:0000259" key="2">
    <source>
        <dbReference type="SMART" id="SM00245"/>
    </source>
</evidence>
<feature type="chain" id="PRO_5046232926" evidence="1">
    <location>
        <begin position="27"/>
        <end position="587"/>
    </location>
</feature>
<dbReference type="RefSeq" id="WP_272003654.1">
    <property type="nucleotide sequence ID" value="NZ_JAQNDN010000019.1"/>
</dbReference>
<dbReference type="PROSITE" id="PS51257">
    <property type="entry name" value="PROKAR_LIPOPROTEIN"/>
    <property type="match status" value="1"/>
</dbReference>
<keyword evidence="4" id="KW-1185">Reference proteome</keyword>
<proteinExistence type="predicted"/>
<accession>A0ABT5BGT3</accession>
<evidence type="ECO:0000256" key="1">
    <source>
        <dbReference type="SAM" id="SignalP"/>
    </source>
</evidence>
<evidence type="ECO:0000313" key="4">
    <source>
        <dbReference type="Proteomes" id="UP001217838"/>
    </source>
</evidence>
<gene>
    <name evidence="3" type="ORF">POL58_31150</name>
</gene>
<protein>
    <submittedName>
        <fullName evidence="3">S41 family peptidase</fullName>
    </submittedName>
</protein>
<dbReference type="InterPro" id="IPR029045">
    <property type="entry name" value="ClpP/crotonase-like_dom_sf"/>
</dbReference>
<dbReference type="PANTHER" id="PTHR11261:SF3">
    <property type="entry name" value="RETINOL-BINDING PROTEIN 3"/>
    <property type="match status" value="1"/>
</dbReference>
<feature type="signal peptide" evidence="1">
    <location>
        <begin position="1"/>
        <end position="26"/>
    </location>
</feature>
<dbReference type="CDD" id="cd07563">
    <property type="entry name" value="Peptidase_S41_IRBP"/>
    <property type="match status" value="1"/>
</dbReference>
<dbReference type="Gene3D" id="3.90.226.10">
    <property type="entry name" value="2-enoyl-CoA Hydratase, Chain A, domain 1"/>
    <property type="match status" value="1"/>
</dbReference>
<sequence length="587" mass="62071">MQFTPRPGSVHALVALFLAACSSSLASTPNVDDFFEEATPLHGSLHRLEGSLEGSSSELHGSCADSSGREHVYRVTVPADGIVRLALRSSAPLLHVRGDLHEPATELACAAEVDALTRSAEVYLGVHAGDTFYVVVDTLEDAEPEFRLDLEMRPAFPAFAPLSGVYGSRGYGLVLGVAADEFAVFEVSSLHCIPAFAGPPAELARIVEALAPGPEPGTLVVTPRWAAGTIVFDALDEVPPLCADGGTPTIESASYERDALAIFDVFVATFREHYAFFTARGVDWEAQAAAARGELARGSSDADLWAVLTGLAAPLADGHVSLESPLAVFESKPQEIATALAAEHAELGGPESERADYVHEQQKRFLAVTDATLLTPPVTYERLLVHGRVAPDVGYLRARHFVVPKVELPLYLAAIDAALAELADTDRIVLDLRLNGGGSDLAAIALASRFVSERRVFATKRARAGDGLAPENELVVESAGAGYAGDVLVLTGGSTASAGEIFVLALRGLPHVTVVGWPTSGEFSDILERRLPNGWSFGLSNEIYRAADGMVYEALGIPPDVALAGDPYPRADRIDGIDRVLLQAAAL</sequence>
<comment type="caution">
    <text evidence="3">The sequence shown here is derived from an EMBL/GenBank/DDBJ whole genome shotgun (WGS) entry which is preliminary data.</text>
</comment>
<name>A0ABT5BGT3_9BACT</name>
<keyword evidence="1" id="KW-0732">Signal</keyword>
<dbReference type="Proteomes" id="UP001217838">
    <property type="component" value="Unassembled WGS sequence"/>
</dbReference>
<dbReference type="Pfam" id="PF03572">
    <property type="entry name" value="Peptidase_S41"/>
    <property type="match status" value="1"/>
</dbReference>
<feature type="domain" description="Tail specific protease" evidence="2">
    <location>
        <begin position="361"/>
        <end position="564"/>
    </location>
</feature>
<dbReference type="PANTHER" id="PTHR11261">
    <property type="entry name" value="INTERPHOTORECEPTOR RETINOID-BINDING PROTEIN"/>
    <property type="match status" value="1"/>
</dbReference>
<organism evidence="3 4">
    <name type="scientific">Nannocystis radixulma</name>
    <dbReference type="NCBI Taxonomy" id="2995305"/>
    <lineage>
        <taxon>Bacteria</taxon>
        <taxon>Pseudomonadati</taxon>
        <taxon>Myxococcota</taxon>
        <taxon>Polyangia</taxon>
        <taxon>Nannocystales</taxon>
        <taxon>Nannocystaceae</taxon>
        <taxon>Nannocystis</taxon>
    </lineage>
</organism>
<evidence type="ECO:0000313" key="3">
    <source>
        <dbReference type="EMBL" id="MDC0672247.1"/>
    </source>
</evidence>
<dbReference type="Gene3D" id="3.30.750.44">
    <property type="match status" value="1"/>
</dbReference>
<reference evidence="3 4" key="1">
    <citation type="submission" date="2022-11" db="EMBL/GenBank/DDBJ databases">
        <title>Minimal conservation of predation-associated metabolite biosynthetic gene clusters underscores biosynthetic potential of Myxococcota including descriptions for ten novel species: Archangium lansinium sp. nov., Myxococcus landrumus sp. nov., Nannocystis bai.</title>
        <authorList>
            <person name="Ahearne A."/>
            <person name="Stevens C."/>
            <person name="Dowd S."/>
        </authorList>
    </citation>
    <scope>NUCLEOTIDE SEQUENCE [LARGE SCALE GENOMIC DNA]</scope>
    <source>
        <strain evidence="3 4">NCELM</strain>
    </source>
</reference>
<dbReference type="InterPro" id="IPR005151">
    <property type="entry name" value="Tail-specific_protease"/>
</dbReference>
<dbReference type="EMBL" id="JAQNDN010000019">
    <property type="protein sequence ID" value="MDC0672247.1"/>
    <property type="molecule type" value="Genomic_DNA"/>
</dbReference>
<dbReference type="SMART" id="SM00245">
    <property type="entry name" value="TSPc"/>
    <property type="match status" value="1"/>
</dbReference>